<evidence type="ECO:0000313" key="2">
    <source>
        <dbReference type="Proteomes" id="UP001310594"/>
    </source>
</evidence>
<comment type="caution">
    <text evidence="1">The sequence shown here is derived from an EMBL/GenBank/DDBJ whole genome shotgun (WGS) entry which is preliminary data.</text>
</comment>
<name>A0AAN7W073_9PEZI</name>
<proteinExistence type="predicted"/>
<organism evidence="1 2">
    <name type="scientific">Elasticomyces elasticus</name>
    <dbReference type="NCBI Taxonomy" id="574655"/>
    <lineage>
        <taxon>Eukaryota</taxon>
        <taxon>Fungi</taxon>
        <taxon>Dikarya</taxon>
        <taxon>Ascomycota</taxon>
        <taxon>Pezizomycotina</taxon>
        <taxon>Dothideomycetes</taxon>
        <taxon>Dothideomycetidae</taxon>
        <taxon>Mycosphaerellales</taxon>
        <taxon>Teratosphaeriaceae</taxon>
        <taxon>Elasticomyces</taxon>
    </lineage>
</organism>
<reference evidence="1" key="1">
    <citation type="submission" date="2023-08" db="EMBL/GenBank/DDBJ databases">
        <title>Black Yeasts Isolated from many extreme environments.</title>
        <authorList>
            <person name="Coleine C."/>
            <person name="Stajich J.E."/>
            <person name="Selbmann L."/>
        </authorList>
    </citation>
    <scope>NUCLEOTIDE SEQUENCE</scope>
    <source>
        <strain evidence="1">CCFEE 5810</strain>
    </source>
</reference>
<dbReference type="EMBL" id="JAVRQU010000021">
    <property type="protein sequence ID" value="KAK5691380.1"/>
    <property type="molecule type" value="Genomic_DNA"/>
</dbReference>
<protein>
    <submittedName>
        <fullName evidence="1">Uncharacterized protein</fullName>
    </submittedName>
</protein>
<evidence type="ECO:0000313" key="1">
    <source>
        <dbReference type="EMBL" id="KAK5691380.1"/>
    </source>
</evidence>
<sequence>MAWRLYYCVPASEHHHIEKFLADKPAGCGDDRREFVASFMNWAIGLSQSLKQLKGTKATIRATLHDAYPELSASKFIDMLEIYGKTYRHHKEFHNGIIKDPHSDAECEIAGKQLFACLHSRDEKAVFNAEHGPHYPLVPVESNPKASNWEHRAATRQESTTGVPLRTIEGGDSNMADAMDGLGMSGDREEAAARAIARATTDYMVDNDMW</sequence>
<gene>
    <name evidence="1" type="ORF">LTR97_011373</name>
</gene>
<dbReference type="AlphaFoldDB" id="A0AAN7W073"/>
<dbReference type="Proteomes" id="UP001310594">
    <property type="component" value="Unassembled WGS sequence"/>
</dbReference>
<accession>A0AAN7W073</accession>